<sequence>MLSTAYTPIPNHAPVEEFSLLRSTLLCGKKLRDIRTLQDSIARYGLFSPILAIKRAGKLIVVDGRKRLAAIKRLSFEGRLPRSLVKIPYLLITDTTAVERRAPMIVANADLYDAVLERFRAGSTVSELTAHFQISHQCVRDILTLSRLHGLIRAAFFAKMINFAQTQAYAALPKPDDQLTCFNDLGPFAKPADILAGAHSINAAPDAIAA</sequence>
<keyword evidence="2" id="KW-1185">Reference proteome</keyword>
<dbReference type="SUPFAM" id="SSF110849">
    <property type="entry name" value="ParB/Sulfiredoxin"/>
    <property type="match status" value="1"/>
</dbReference>
<protein>
    <recommendedName>
        <fullName evidence="3">ParB/Sulfiredoxin domain-containing protein</fullName>
    </recommendedName>
</protein>
<dbReference type="Proteomes" id="UP000634004">
    <property type="component" value="Unassembled WGS sequence"/>
</dbReference>
<organism evidence="1 2">
    <name type="scientific">Algimonas arctica</name>
    <dbReference type="NCBI Taxonomy" id="1479486"/>
    <lineage>
        <taxon>Bacteria</taxon>
        <taxon>Pseudomonadati</taxon>
        <taxon>Pseudomonadota</taxon>
        <taxon>Alphaproteobacteria</taxon>
        <taxon>Maricaulales</taxon>
        <taxon>Robiginitomaculaceae</taxon>
        <taxon>Algimonas</taxon>
    </lineage>
</organism>
<evidence type="ECO:0000313" key="2">
    <source>
        <dbReference type="Proteomes" id="UP000634004"/>
    </source>
</evidence>
<dbReference type="Gene3D" id="3.90.1530.30">
    <property type="match status" value="1"/>
</dbReference>
<dbReference type="InterPro" id="IPR036086">
    <property type="entry name" value="ParB/Sulfiredoxin_sf"/>
</dbReference>
<dbReference type="RefSeq" id="WP_189497931.1">
    <property type="nucleotide sequence ID" value="NZ_BMZH01000007.1"/>
</dbReference>
<accession>A0A8J3G2I1</accession>
<reference evidence="1" key="2">
    <citation type="submission" date="2020-09" db="EMBL/GenBank/DDBJ databases">
        <authorList>
            <person name="Sun Q."/>
            <person name="Kim S."/>
        </authorList>
    </citation>
    <scope>NUCLEOTIDE SEQUENCE</scope>
    <source>
        <strain evidence="1">KCTC 32513</strain>
    </source>
</reference>
<comment type="caution">
    <text evidence="1">The sequence shown here is derived from an EMBL/GenBank/DDBJ whole genome shotgun (WGS) entry which is preliminary data.</text>
</comment>
<dbReference type="SUPFAM" id="SSF109709">
    <property type="entry name" value="KorB DNA-binding domain-like"/>
    <property type="match status" value="1"/>
</dbReference>
<evidence type="ECO:0008006" key="3">
    <source>
        <dbReference type="Google" id="ProtNLM"/>
    </source>
</evidence>
<proteinExistence type="predicted"/>
<dbReference type="EMBL" id="BMZH01000007">
    <property type="protein sequence ID" value="GHA96679.1"/>
    <property type="molecule type" value="Genomic_DNA"/>
</dbReference>
<evidence type="ECO:0000313" key="1">
    <source>
        <dbReference type="EMBL" id="GHA96679.1"/>
    </source>
</evidence>
<gene>
    <name evidence="1" type="ORF">GCM10009069_19640</name>
</gene>
<reference evidence="1" key="1">
    <citation type="journal article" date="2014" name="Int. J. Syst. Evol. Microbiol.">
        <title>Complete genome sequence of Corynebacterium casei LMG S-19264T (=DSM 44701T), isolated from a smear-ripened cheese.</title>
        <authorList>
            <consortium name="US DOE Joint Genome Institute (JGI-PGF)"/>
            <person name="Walter F."/>
            <person name="Albersmeier A."/>
            <person name="Kalinowski J."/>
            <person name="Ruckert C."/>
        </authorList>
    </citation>
    <scope>NUCLEOTIDE SEQUENCE</scope>
    <source>
        <strain evidence="1">KCTC 32513</strain>
    </source>
</reference>
<name>A0A8J3G2I1_9PROT</name>
<dbReference type="AlphaFoldDB" id="A0A8J3G2I1"/>